<sequence>MIKRIILPLVFLVFTSTTMYAQKADNLKAINIVWAKFYKAFETLDYTLMADIHSKDLVRVSGGKRILDYDTYINNYKVGFESDKKAGQTSTISLRFFERISNEFTASERGIYKLVRNKGTDNEQAYYGQFHVVLKKINDEWKITMDYDSSESGTIDEDDYKKAFAIDDFDKFLN</sequence>
<evidence type="ECO:0000256" key="1">
    <source>
        <dbReference type="SAM" id="SignalP"/>
    </source>
</evidence>
<dbReference type="InterPro" id="IPR032710">
    <property type="entry name" value="NTF2-like_dom_sf"/>
</dbReference>
<dbReference type="SUPFAM" id="SSF54427">
    <property type="entry name" value="NTF2-like"/>
    <property type="match status" value="1"/>
</dbReference>
<keyword evidence="1" id="KW-0732">Signal</keyword>
<organism evidence="3 4">
    <name type="scientific">Winogradskyella pulchriflava</name>
    <dbReference type="NCBI Taxonomy" id="1110688"/>
    <lineage>
        <taxon>Bacteria</taxon>
        <taxon>Pseudomonadati</taxon>
        <taxon>Bacteroidota</taxon>
        <taxon>Flavobacteriia</taxon>
        <taxon>Flavobacteriales</taxon>
        <taxon>Flavobacteriaceae</taxon>
        <taxon>Winogradskyella</taxon>
    </lineage>
</organism>
<keyword evidence="4" id="KW-1185">Reference proteome</keyword>
<dbReference type="PROSITE" id="PS00018">
    <property type="entry name" value="EF_HAND_1"/>
    <property type="match status" value="1"/>
</dbReference>
<feature type="domain" description="DUF4440" evidence="2">
    <location>
        <begin position="34"/>
        <end position="143"/>
    </location>
</feature>
<protein>
    <submittedName>
        <fullName evidence="3">Nuclear transport factor 2 family protein</fullName>
    </submittedName>
</protein>
<dbReference type="InterPro" id="IPR027843">
    <property type="entry name" value="DUF4440"/>
</dbReference>
<dbReference type="RefSeq" id="WP_386064007.1">
    <property type="nucleotide sequence ID" value="NZ_JBHLTQ010000005.1"/>
</dbReference>
<reference evidence="3 4" key="1">
    <citation type="submission" date="2024-09" db="EMBL/GenBank/DDBJ databases">
        <authorList>
            <person name="Sun Q."/>
            <person name="Mori K."/>
        </authorList>
    </citation>
    <scope>NUCLEOTIDE SEQUENCE [LARGE SCALE GENOMIC DNA]</scope>
    <source>
        <strain evidence="3 4">NCAIM B.02481</strain>
    </source>
</reference>
<evidence type="ECO:0000313" key="3">
    <source>
        <dbReference type="EMBL" id="MFC0605153.1"/>
    </source>
</evidence>
<accession>A0ABV6QA29</accession>
<feature type="signal peptide" evidence="1">
    <location>
        <begin position="1"/>
        <end position="21"/>
    </location>
</feature>
<comment type="caution">
    <text evidence="3">The sequence shown here is derived from an EMBL/GenBank/DDBJ whole genome shotgun (WGS) entry which is preliminary data.</text>
</comment>
<dbReference type="Pfam" id="PF14534">
    <property type="entry name" value="DUF4440"/>
    <property type="match status" value="1"/>
</dbReference>
<dbReference type="Proteomes" id="UP001589832">
    <property type="component" value="Unassembled WGS sequence"/>
</dbReference>
<evidence type="ECO:0000313" key="4">
    <source>
        <dbReference type="Proteomes" id="UP001589832"/>
    </source>
</evidence>
<gene>
    <name evidence="3" type="ORF">ACFFGA_11350</name>
</gene>
<proteinExistence type="predicted"/>
<dbReference type="Gene3D" id="3.10.450.50">
    <property type="match status" value="1"/>
</dbReference>
<evidence type="ECO:0000259" key="2">
    <source>
        <dbReference type="Pfam" id="PF14534"/>
    </source>
</evidence>
<name>A0ABV6QA29_9FLAO</name>
<feature type="chain" id="PRO_5046319637" evidence="1">
    <location>
        <begin position="22"/>
        <end position="174"/>
    </location>
</feature>
<dbReference type="InterPro" id="IPR018247">
    <property type="entry name" value="EF_Hand_1_Ca_BS"/>
</dbReference>
<dbReference type="EMBL" id="JBHLTQ010000005">
    <property type="protein sequence ID" value="MFC0605153.1"/>
    <property type="molecule type" value="Genomic_DNA"/>
</dbReference>